<evidence type="ECO:0000256" key="8">
    <source>
        <dbReference type="HAMAP-Rule" id="MF_00265"/>
    </source>
</evidence>
<gene>
    <name evidence="10" type="primary">vapC21</name>
    <name evidence="8" type="synonym">vapC</name>
    <name evidence="10" type="ORF">GCM10009681_17080</name>
</gene>
<comment type="function">
    <text evidence="8">Toxic component of a toxin-antitoxin (TA) system. An RNase.</text>
</comment>
<accession>A0ABP4W434</accession>
<dbReference type="EC" id="3.1.-.-" evidence="8"/>
<feature type="binding site" evidence="8">
    <location>
        <position position="117"/>
    </location>
    <ligand>
        <name>Mg(2+)</name>
        <dbReference type="ChEBI" id="CHEBI:18420"/>
    </ligand>
</feature>
<evidence type="ECO:0000313" key="10">
    <source>
        <dbReference type="EMBL" id="GAA1746503.1"/>
    </source>
</evidence>
<reference evidence="11" key="1">
    <citation type="journal article" date="2019" name="Int. J. Syst. Evol. Microbiol.">
        <title>The Global Catalogue of Microorganisms (GCM) 10K type strain sequencing project: providing services to taxonomists for standard genome sequencing and annotation.</title>
        <authorList>
            <consortium name="The Broad Institute Genomics Platform"/>
            <consortium name="The Broad Institute Genome Sequencing Center for Infectious Disease"/>
            <person name="Wu L."/>
            <person name="Ma J."/>
        </authorList>
    </citation>
    <scope>NUCLEOTIDE SEQUENCE [LARGE SCALE GENOMIC DNA]</scope>
    <source>
        <strain evidence="11">JCM 13249</strain>
    </source>
</reference>
<keyword evidence="2 8" id="KW-1277">Toxin-antitoxin system</keyword>
<protein>
    <recommendedName>
        <fullName evidence="8">Ribonuclease VapC</fullName>
        <shortName evidence="8">RNase VapC</shortName>
        <ecNumber evidence="8">3.1.-.-</ecNumber>
    </recommendedName>
    <alternativeName>
        <fullName evidence="8">Toxin VapC</fullName>
    </alternativeName>
</protein>
<comment type="cofactor">
    <cofactor evidence="1 8">
        <name>Mg(2+)</name>
        <dbReference type="ChEBI" id="CHEBI:18420"/>
    </cofactor>
</comment>
<comment type="caution">
    <text evidence="10">The sequence shown here is derived from an EMBL/GenBank/DDBJ whole genome shotgun (WGS) entry which is preliminary data.</text>
</comment>
<dbReference type="EMBL" id="BAAALS010000006">
    <property type="protein sequence ID" value="GAA1746503.1"/>
    <property type="molecule type" value="Genomic_DNA"/>
</dbReference>
<evidence type="ECO:0000259" key="9">
    <source>
        <dbReference type="Pfam" id="PF01850"/>
    </source>
</evidence>
<dbReference type="Gene3D" id="3.40.50.1010">
    <property type="entry name" value="5'-nuclease"/>
    <property type="match status" value="1"/>
</dbReference>
<proteinExistence type="inferred from homology"/>
<keyword evidence="6 8" id="KW-0460">Magnesium</keyword>
<keyword evidence="8" id="KW-0800">Toxin</keyword>
<keyword evidence="4 8" id="KW-0479">Metal-binding</keyword>
<evidence type="ECO:0000256" key="2">
    <source>
        <dbReference type="ARBA" id="ARBA00022649"/>
    </source>
</evidence>
<dbReference type="InterPro" id="IPR002716">
    <property type="entry name" value="PIN_dom"/>
</dbReference>
<evidence type="ECO:0000313" key="11">
    <source>
        <dbReference type="Proteomes" id="UP001500655"/>
    </source>
</evidence>
<keyword evidence="3 8" id="KW-0540">Nuclease</keyword>
<evidence type="ECO:0000256" key="4">
    <source>
        <dbReference type="ARBA" id="ARBA00022723"/>
    </source>
</evidence>
<dbReference type="InterPro" id="IPR022907">
    <property type="entry name" value="VapC_family"/>
</dbReference>
<comment type="similarity">
    <text evidence="7 8">Belongs to the PINc/VapC protein family.</text>
</comment>
<dbReference type="Proteomes" id="UP001500655">
    <property type="component" value="Unassembled WGS sequence"/>
</dbReference>
<name>A0ABP4W434_9ACTN</name>
<keyword evidence="5 8" id="KW-0378">Hydrolase</keyword>
<dbReference type="RefSeq" id="WP_344078692.1">
    <property type="nucleotide sequence ID" value="NZ_BAAALS010000006.1"/>
</dbReference>
<dbReference type="InterPro" id="IPR029060">
    <property type="entry name" value="PIN-like_dom_sf"/>
</dbReference>
<dbReference type="PANTHER" id="PTHR33653">
    <property type="entry name" value="RIBONUCLEASE VAPC2"/>
    <property type="match status" value="1"/>
</dbReference>
<evidence type="ECO:0000256" key="7">
    <source>
        <dbReference type="ARBA" id="ARBA00038093"/>
    </source>
</evidence>
<feature type="domain" description="PIN" evidence="9">
    <location>
        <begin position="25"/>
        <end position="142"/>
    </location>
</feature>
<dbReference type="Pfam" id="PF01850">
    <property type="entry name" value="PIN"/>
    <property type="match status" value="1"/>
</dbReference>
<evidence type="ECO:0000256" key="6">
    <source>
        <dbReference type="ARBA" id="ARBA00022842"/>
    </source>
</evidence>
<dbReference type="PANTHER" id="PTHR33653:SF1">
    <property type="entry name" value="RIBONUCLEASE VAPC2"/>
    <property type="match status" value="1"/>
</dbReference>
<dbReference type="HAMAP" id="MF_00265">
    <property type="entry name" value="VapC_Nob1"/>
    <property type="match status" value="1"/>
</dbReference>
<evidence type="ECO:0000256" key="3">
    <source>
        <dbReference type="ARBA" id="ARBA00022722"/>
    </source>
</evidence>
<evidence type="ECO:0000256" key="5">
    <source>
        <dbReference type="ARBA" id="ARBA00022801"/>
    </source>
</evidence>
<sequence>MTQGTTPADDAGPHLPAIPAQHRLYLIDTSAQARICHPGIREIIVALIADRVAATCVTVDLEVGFSGRCHEDVRGIAERRRELYQVLPITEAIADRAREVQVRLAKRGKHRAAGLVDLLTAAVAEHHDAVLLHYDEEFERIAAVTGQSQAWIAPPGSLER</sequence>
<evidence type="ECO:0000256" key="1">
    <source>
        <dbReference type="ARBA" id="ARBA00001946"/>
    </source>
</evidence>
<feature type="binding site" evidence="8">
    <location>
        <position position="28"/>
    </location>
    <ligand>
        <name>Mg(2+)</name>
        <dbReference type="ChEBI" id="CHEBI:18420"/>
    </ligand>
</feature>
<dbReference type="SUPFAM" id="SSF88723">
    <property type="entry name" value="PIN domain-like"/>
    <property type="match status" value="1"/>
</dbReference>
<dbReference type="InterPro" id="IPR050556">
    <property type="entry name" value="Type_II_TA_system_RNase"/>
</dbReference>
<keyword evidence="11" id="KW-1185">Reference proteome</keyword>
<organism evidence="10 11">
    <name type="scientific">Luedemannella helvata</name>
    <dbReference type="NCBI Taxonomy" id="349315"/>
    <lineage>
        <taxon>Bacteria</taxon>
        <taxon>Bacillati</taxon>
        <taxon>Actinomycetota</taxon>
        <taxon>Actinomycetes</taxon>
        <taxon>Micromonosporales</taxon>
        <taxon>Micromonosporaceae</taxon>
        <taxon>Luedemannella</taxon>
    </lineage>
</organism>